<dbReference type="Pfam" id="PF00672">
    <property type="entry name" value="HAMP"/>
    <property type="match status" value="1"/>
</dbReference>
<dbReference type="InterPro" id="IPR050398">
    <property type="entry name" value="HssS/ArlS-like"/>
</dbReference>
<dbReference type="PRINTS" id="PR00344">
    <property type="entry name" value="BCTRLSENSOR"/>
</dbReference>
<dbReference type="Gene3D" id="3.30.565.10">
    <property type="entry name" value="Histidine kinase-like ATPase, C-terminal domain"/>
    <property type="match status" value="1"/>
</dbReference>
<evidence type="ECO:0000256" key="4">
    <source>
        <dbReference type="ARBA" id="ARBA00022475"/>
    </source>
</evidence>
<comment type="subcellular location">
    <subcellularLocation>
        <location evidence="2">Cell membrane</location>
        <topology evidence="2">Multi-pass membrane protein</topology>
    </subcellularLocation>
</comment>
<evidence type="ECO:0000256" key="5">
    <source>
        <dbReference type="ARBA" id="ARBA00022553"/>
    </source>
</evidence>
<dbReference type="InterPro" id="IPR003594">
    <property type="entry name" value="HATPase_dom"/>
</dbReference>
<dbReference type="RefSeq" id="WP_379865290.1">
    <property type="nucleotide sequence ID" value="NZ_JBHTBW010000038.1"/>
</dbReference>
<evidence type="ECO:0000256" key="3">
    <source>
        <dbReference type="ARBA" id="ARBA00012438"/>
    </source>
</evidence>
<evidence type="ECO:0000256" key="8">
    <source>
        <dbReference type="ARBA" id="ARBA00022741"/>
    </source>
</evidence>
<organism evidence="17 18">
    <name type="scientific">Laceyella putida</name>
    <dbReference type="NCBI Taxonomy" id="110101"/>
    <lineage>
        <taxon>Bacteria</taxon>
        <taxon>Bacillati</taxon>
        <taxon>Bacillota</taxon>
        <taxon>Bacilli</taxon>
        <taxon>Bacillales</taxon>
        <taxon>Thermoactinomycetaceae</taxon>
        <taxon>Laceyella</taxon>
    </lineage>
</organism>
<evidence type="ECO:0000256" key="14">
    <source>
        <dbReference type="SAM" id="Phobius"/>
    </source>
</evidence>
<dbReference type="SUPFAM" id="SSF158472">
    <property type="entry name" value="HAMP domain-like"/>
    <property type="match status" value="1"/>
</dbReference>
<dbReference type="Pfam" id="PF00512">
    <property type="entry name" value="HisKA"/>
    <property type="match status" value="1"/>
</dbReference>
<sequence length="462" mass="52427">MKRIATKWMVTLLFVMIIGLGLLGFSIHHVITQHYRSYIEQSLYNRTESYANILSHDFETKTLQHVAGMEKGPSTGVAVFSPTGNLLIHSGLVINNEVLQATKKWLQEKNKSQKIKHAVLSLKQQGIIMAKSPINKNKKVLGTVIIVTNQSWLETTLSEFESTIELASAGALLVAAGFGLLLSRRIVRPILNMRKTAEQLAKGNYQTRVAVTGQDELASLGKQMNRLAESLSYYQSSRREFLSHVAHELRTPLTYVKGYAALLARTAKDEEEKNLTHIIFEQSNRLERIVDDLVTLSRLDEGQIKLHPEKTELGLLLNKIVEEMKPRAKELDIELNLHVKESIDIFVDIHRFHQIIMNLIDNALRYSKKGTIVTISTFKDRKHATIQVKDQGIGMTPEQLDRIWERFYRVEKSRSRQYGGSGLGLSIVKHLVELHHGTIDVHSVPEKGTTFIIKFPITKKDE</sequence>
<dbReference type="InterPro" id="IPR036890">
    <property type="entry name" value="HATPase_C_sf"/>
</dbReference>
<dbReference type="PANTHER" id="PTHR45528:SF1">
    <property type="entry name" value="SENSOR HISTIDINE KINASE CPXA"/>
    <property type="match status" value="1"/>
</dbReference>
<comment type="caution">
    <text evidence="17">The sequence shown here is derived from an EMBL/GenBank/DDBJ whole genome shotgun (WGS) entry which is preliminary data.</text>
</comment>
<dbReference type="InterPro" id="IPR004358">
    <property type="entry name" value="Sig_transdc_His_kin-like_C"/>
</dbReference>
<evidence type="ECO:0000256" key="9">
    <source>
        <dbReference type="ARBA" id="ARBA00022777"/>
    </source>
</evidence>
<evidence type="ECO:0000256" key="13">
    <source>
        <dbReference type="ARBA" id="ARBA00023136"/>
    </source>
</evidence>
<gene>
    <name evidence="17" type="ORF">ACFQNG_11970</name>
</gene>
<dbReference type="EMBL" id="JBHTBW010000038">
    <property type="protein sequence ID" value="MFC7441811.1"/>
    <property type="molecule type" value="Genomic_DNA"/>
</dbReference>
<reference evidence="18" key="1">
    <citation type="journal article" date="2019" name="Int. J. Syst. Evol. Microbiol.">
        <title>The Global Catalogue of Microorganisms (GCM) 10K type strain sequencing project: providing services to taxonomists for standard genome sequencing and annotation.</title>
        <authorList>
            <consortium name="The Broad Institute Genomics Platform"/>
            <consortium name="The Broad Institute Genome Sequencing Center for Infectious Disease"/>
            <person name="Wu L."/>
            <person name="Ma J."/>
        </authorList>
    </citation>
    <scope>NUCLEOTIDE SEQUENCE [LARGE SCALE GENOMIC DNA]</scope>
    <source>
        <strain evidence="18">CGMCC 1.12942</strain>
    </source>
</reference>
<dbReference type="InterPro" id="IPR003661">
    <property type="entry name" value="HisK_dim/P_dom"/>
</dbReference>
<feature type="domain" description="HAMP" evidence="16">
    <location>
        <begin position="184"/>
        <end position="236"/>
    </location>
</feature>
<dbReference type="InterPro" id="IPR005467">
    <property type="entry name" value="His_kinase_dom"/>
</dbReference>
<evidence type="ECO:0000256" key="2">
    <source>
        <dbReference type="ARBA" id="ARBA00004651"/>
    </source>
</evidence>
<dbReference type="PANTHER" id="PTHR45528">
    <property type="entry name" value="SENSOR HISTIDINE KINASE CPXA"/>
    <property type="match status" value="1"/>
</dbReference>
<dbReference type="Gene3D" id="6.10.340.10">
    <property type="match status" value="1"/>
</dbReference>
<dbReference type="SMART" id="SM00304">
    <property type="entry name" value="HAMP"/>
    <property type="match status" value="1"/>
</dbReference>
<evidence type="ECO:0000256" key="10">
    <source>
        <dbReference type="ARBA" id="ARBA00022840"/>
    </source>
</evidence>
<comment type="catalytic activity">
    <reaction evidence="1">
        <text>ATP + protein L-histidine = ADP + protein N-phospho-L-histidine.</text>
        <dbReference type="EC" id="2.7.13.3"/>
    </reaction>
</comment>
<accession>A0ABW2RLC8</accession>
<evidence type="ECO:0000313" key="17">
    <source>
        <dbReference type="EMBL" id="MFC7441811.1"/>
    </source>
</evidence>
<dbReference type="SMART" id="SM00387">
    <property type="entry name" value="HATPase_c"/>
    <property type="match status" value="1"/>
</dbReference>
<evidence type="ECO:0000259" key="15">
    <source>
        <dbReference type="PROSITE" id="PS50109"/>
    </source>
</evidence>
<dbReference type="CDD" id="cd00082">
    <property type="entry name" value="HisKA"/>
    <property type="match status" value="1"/>
</dbReference>
<dbReference type="GO" id="GO:0016301">
    <property type="term" value="F:kinase activity"/>
    <property type="evidence" value="ECO:0007669"/>
    <property type="project" value="UniProtKB-KW"/>
</dbReference>
<keyword evidence="9 17" id="KW-0418">Kinase</keyword>
<evidence type="ECO:0000259" key="16">
    <source>
        <dbReference type="PROSITE" id="PS50885"/>
    </source>
</evidence>
<protein>
    <recommendedName>
        <fullName evidence="3">histidine kinase</fullName>
        <ecNumber evidence="3">2.7.13.3</ecNumber>
    </recommendedName>
</protein>
<evidence type="ECO:0000256" key="6">
    <source>
        <dbReference type="ARBA" id="ARBA00022679"/>
    </source>
</evidence>
<keyword evidence="4" id="KW-1003">Cell membrane</keyword>
<dbReference type="EC" id="2.7.13.3" evidence="3"/>
<dbReference type="InterPro" id="IPR003660">
    <property type="entry name" value="HAMP_dom"/>
</dbReference>
<evidence type="ECO:0000256" key="7">
    <source>
        <dbReference type="ARBA" id="ARBA00022692"/>
    </source>
</evidence>
<evidence type="ECO:0000256" key="11">
    <source>
        <dbReference type="ARBA" id="ARBA00022989"/>
    </source>
</evidence>
<keyword evidence="7 14" id="KW-0812">Transmembrane</keyword>
<dbReference type="CDD" id="cd06225">
    <property type="entry name" value="HAMP"/>
    <property type="match status" value="1"/>
</dbReference>
<proteinExistence type="predicted"/>
<feature type="transmembrane region" description="Helical" evidence="14">
    <location>
        <begin position="12"/>
        <end position="31"/>
    </location>
</feature>
<dbReference type="SUPFAM" id="SSF55874">
    <property type="entry name" value="ATPase domain of HSP90 chaperone/DNA topoisomerase II/histidine kinase"/>
    <property type="match status" value="1"/>
</dbReference>
<keyword evidence="18" id="KW-1185">Reference proteome</keyword>
<keyword evidence="11 14" id="KW-1133">Transmembrane helix</keyword>
<keyword evidence="8" id="KW-0547">Nucleotide-binding</keyword>
<dbReference type="Gene3D" id="1.10.287.130">
    <property type="match status" value="1"/>
</dbReference>
<dbReference type="PROSITE" id="PS50885">
    <property type="entry name" value="HAMP"/>
    <property type="match status" value="1"/>
</dbReference>
<dbReference type="CDD" id="cd00075">
    <property type="entry name" value="HATPase"/>
    <property type="match status" value="1"/>
</dbReference>
<dbReference type="InterPro" id="IPR036097">
    <property type="entry name" value="HisK_dim/P_sf"/>
</dbReference>
<dbReference type="SMART" id="SM00388">
    <property type="entry name" value="HisKA"/>
    <property type="match status" value="1"/>
</dbReference>
<evidence type="ECO:0000256" key="12">
    <source>
        <dbReference type="ARBA" id="ARBA00023012"/>
    </source>
</evidence>
<dbReference type="SUPFAM" id="SSF47384">
    <property type="entry name" value="Homodimeric domain of signal transducing histidine kinase"/>
    <property type="match status" value="1"/>
</dbReference>
<keyword evidence="5" id="KW-0597">Phosphoprotein</keyword>
<keyword evidence="10" id="KW-0067">ATP-binding</keyword>
<keyword evidence="12" id="KW-0902">Two-component regulatory system</keyword>
<dbReference type="Pfam" id="PF02518">
    <property type="entry name" value="HATPase_c"/>
    <property type="match status" value="1"/>
</dbReference>
<evidence type="ECO:0000256" key="1">
    <source>
        <dbReference type="ARBA" id="ARBA00000085"/>
    </source>
</evidence>
<evidence type="ECO:0000313" key="18">
    <source>
        <dbReference type="Proteomes" id="UP001596500"/>
    </source>
</evidence>
<keyword evidence="13 14" id="KW-0472">Membrane</keyword>
<name>A0ABW2RLC8_9BACL</name>
<dbReference type="Proteomes" id="UP001596500">
    <property type="component" value="Unassembled WGS sequence"/>
</dbReference>
<keyword evidence="6" id="KW-0808">Transferase</keyword>
<dbReference type="PROSITE" id="PS50109">
    <property type="entry name" value="HIS_KIN"/>
    <property type="match status" value="1"/>
</dbReference>
<feature type="domain" description="Histidine kinase" evidence="15">
    <location>
        <begin position="244"/>
        <end position="459"/>
    </location>
</feature>